<dbReference type="Pfam" id="PF21688">
    <property type="entry name" value="FAD-depend_C"/>
    <property type="match status" value="1"/>
</dbReference>
<dbReference type="RefSeq" id="WP_119767366.1">
    <property type="nucleotide sequence ID" value="NZ_QYUO01000001.1"/>
</dbReference>
<evidence type="ECO:0000313" key="5">
    <source>
        <dbReference type="Proteomes" id="UP000265955"/>
    </source>
</evidence>
<dbReference type="Pfam" id="PF01266">
    <property type="entry name" value="DAO"/>
    <property type="match status" value="1"/>
</dbReference>
<dbReference type="OrthoDB" id="9772594at2"/>
<dbReference type="PANTHER" id="PTHR42842">
    <property type="entry name" value="FAD/NAD(P)-BINDING OXIDOREDUCTASE"/>
    <property type="match status" value="1"/>
</dbReference>
<evidence type="ECO:0000256" key="1">
    <source>
        <dbReference type="ARBA" id="ARBA00023002"/>
    </source>
</evidence>
<dbReference type="PIRSF" id="PIRSF038984">
    <property type="entry name" value="FAD_binding_protein"/>
    <property type="match status" value="1"/>
</dbReference>
<evidence type="ECO:0000259" key="3">
    <source>
        <dbReference type="Pfam" id="PF21688"/>
    </source>
</evidence>
<dbReference type="Gene3D" id="3.30.70.2700">
    <property type="match status" value="1"/>
</dbReference>
<dbReference type="EMBL" id="QYUO01000001">
    <property type="protein sequence ID" value="RJF97415.1"/>
    <property type="molecule type" value="Genomic_DNA"/>
</dbReference>
<keyword evidence="5" id="KW-1185">Reference proteome</keyword>
<evidence type="ECO:0000259" key="2">
    <source>
        <dbReference type="Pfam" id="PF01266"/>
    </source>
</evidence>
<dbReference type="InterPro" id="IPR006076">
    <property type="entry name" value="FAD-dep_OxRdtase"/>
</dbReference>
<dbReference type="InterPro" id="IPR028348">
    <property type="entry name" value="FAD-binding_protein"/>
</dbReference>
<name>A0A3A3G5L3_9BURK</name>
<accession>A0A3A3G5L3</accession>
<dbReference type="InterPro" id="IPR049516">
    <property type="entry name" value="FAD-depend_C"/>
</dbReference>
<comment type="caution">
    <text evidence="4">The sequence shown here is derived from an EMBL/GenBank/DDBJ whole genome shotgun (WGS) entry which is preliminary data.</text>
</comment>
<evidence type="ECO:0000313" key="4">
    <source>
        <dbReference type="EMBL" id="RJF97415.1"/>
    </source>
</evidence>
<feature type="domain" description="FAD dependent oxidoreductase" evidence="2">
    <location>
        <begin position="204"/>
        <end position="278"/>
    </location>
</feature>
<dbReference type="AlphaFoldDB" id="A0A3A3G5L3"/>
<dbReference type="SUPFAM" id="SSF51905">
    <property type="entry name" value="FAD/NAD(P)-binding domain"/>
    <property type="match status" value="1"/>
</dbReference>
<dbReference type="GO" id="GO:0016491">
    <property type="term" value="F:oxidoreductase activity"/>
    <property type="evidence" value="ECO:0007669"/>
    <property type="project" value="UniProtKB-KW"/>
</dbReference>
<dbReference type="Gene3D" id="3.50.50.60">
    <property type="entry name" value="FAD/NAD(P)-binding domain"/>
    <property type="match status" value="2"/>
</dbReference>
<reference evidence="5" key="1">
    <citation type="submission" date="2018-09" db="EMBL/GenBank/DDBJ databases">
        <authorList>
            <person name="Zhu H."/>
        </authorList>
    </citation>
    <scope>NUCLEOTIDE SEQUENCE [LARGE SCALE GENOMIC DNA]</scope>
    <source>
        <strain evidence="5">K1R23-30</strain>
    </source>
</reference>
<keyword evidence="1" id="KW-0560">Oxidoreductase</keyword>
<protein>
    <submittedName>
        <fullName evidence="4">NAD(P)/FAD-dependent oxidoreductase</fullName>
    </submittedName>
</protein>
<organism evidence="4 5">
    <name type="scientific">Noviherbaspirillum saxi</name>
    <dbReference type="NCBI Taxonomy" id="2320863"/>
    <lineage>
        <taxon>Bacteria</taxon>
        <taxon>Pseudomonadati</taxon>
        <taxon>Pseudomonadota</taxon>
        <taxon>Betaproteobacteria</taxon>
        <taxon>Burkholderiales</taxon>
        <taxon>Oxalobacteraceae</taxon>
        <taxon>Noviherbaspirillum</taxon>
    </lineage>
</organism>
<dbReference type="PANTHER" id="PTHR42842:SF3">
    <property type="entry name" value="FAD_NAD(P)-BINDING OXIDOREDUCTASE FAMILY PROTEIN"/>
    <property type="match status" value="1"/>
</dbReference>
<gene>
    <name evidence="4" type="ORF">D3871_01860</name>
</gene>
<sequence>MLRLTNVQLPLDHPEADLSAAILARLQIPAEDLLGYTVFRRGYDARKRSAINLVYTIDASVRDEALVLARVQGIPNIAISPDTSYKFVTNAPAQLPLRPVVIGFGPCGIFAALILAQMGFRPIILERGKVVRERTKDTWGLWRKRELHPESNVQFGEGGAGTFSDGKLHSQIKDPKHYSRKVLTEFVKAHAPEEILFVSKPHIGTFRLVKMVEAMRETITSLGGEFRFETKVTDFDIDHGKMRGVVLESGERIAADHVVLAVGHSARDTFQMLYDRGVYVEAKPFSIGFRAEHPQSLIDRARFGKFAGHPLLGAADYKLVHHAKNGRSVYSFCMCPGGTVVAATSEPERVVTNGMSQYSRNERNANSGIVVGITPDDYPTDRGPGHPLAGIDFQRELESRAYVLGGRNYDAPGQLVGDFIAGIPSSALGSVQPSYKPGVHLTDLSPSLPDYAIEAIREALPAFDRQIKGYAMRDAVLTGVETRTSSPVRVRRQENFQSMNTVGLFPAGEGAGYAGGILSAAVDGIKVAEAVALSIAGNTDVRGGGHAGELLY</sequence>
<proteinExistence type="predicted"/>
<dbReference type="InterPro" id="IPR036188">
    <property type="entry name" value="FAD/NAD-bd_sf"/>
</dbReference>
<feature type="domain" description="FAD-dependent protein C-terminal" evidence="3">
    <location>
        <begin position="284"/>
        <end position="484"/>
    </location>
</feature>
<dbReference type="Proteomes" id="UP000265955">
    <property type="component" value="Unassembled WGS sequence"/>
</dbReference>